<reference evidence="1" key="1">
    <citation type="submission" date="2022-11" db="EMBL/GenBank/DDBJ databases">
        <title>Minimal conservation of predation-associated metabolite biosynthetic gene clusters underscores biosynthetic potential of Myxococcota including descriptions for ten novel species: Archangium lansinium sp. nov., Myxococcus landrumus sp. nov., Nannocystis bai.</title>
        <authorList>
            <person name="Ahearne A."/>
            <person name="Stevens C."/>
            <person name="Phillips K."/>
        </authorList>
    </citation>
    <scope>NUCLEOTIDE SEQUENCE</scope>
    <source>
        <strain evidence="1">Na p29</strain>
    </source>
</reference>
<gene>
    <name evidence="1" type="ORF">OV079_52350</name>
</gene>
<dbReference type="SUPFAM" id="SSF48452">
    <property type="entry name" value="TPR-like"/>
    <property type="match status" value="2"/>
</dbReference>
<dbReference type="AlphaFoldDB" id="A0A9X3F188"/>
<dbReference type="Proteomes" id="UP001150924">
    <property type="component" value="Unassembled WGS sequence"/>
</dbReference>
<proteinExistence type="predicted"/>
<dbReference type="EMBL" id="JAPNKE010000002">
    <property type="protein sequence ID" value="MCY1013981.1"/>
    <property type="molecule type" value="Genomic_DNA"/>
</dbReference>
<comment type="caution">
    <text evidence="1">The sequence shown here is derived from an EMBL/GenBank/DDBJ whole genome shotgun (WGS) entry which is preliminary data.</text>
</comment>
<keyword evidence="2" id="KW-1185">Reference proteome</keyword>
<dbReference type="InterPro" id="IPR011990">
    <property type="entry name" value="TPR-like_helical_dom_sf"/>
</dbReference>
<name>A0A9X3F188_9BACT</name>
<sequence>MRSLEQRFDGLDNAYVRSMILHGMALVELDEGLLPAAQAHLDRALAEAPETSMQVDVVLCERVRLFALLGDAEAMQREYERALARLPAPPQASDSKYQWLLSAYGRGLDALGRSAEALGPLEQRRAALVAADRPIEAAPTAVTLAEIRLKLGRLDEAESDLQGARADPERLTPPNNLILARANVVLAELSLARGRFEEAAEFSGAALSAYEAVAEPDHLPALRARFARARALTGAAPEVPAEARRLVDAALAGWRGKARETELRRATEWLAGHGAAP</sequence>
<accession>A0A9X3F188</accession>
<protein>
    <submittedName>
        <fullName evidence="1">Tetratricopeptide repeat protein</fullName>
    </submittedName>
</protein>
<organism evidence="1 2">
    <name type="scientific">Nannocystis pusilla</name>
    <dbReference type="NCBI Taxonomy" id="889268"/>
    <lineage>
        <taxon>Bacteria</taxon>
        <taxon>Pseudomonadati</taxon>
        <taxon>Myxococcota</taxon>
        <taxon>Polyangia</taxon>
        <taxon>Nannocystales</taxon>
        <taxon>Nannocystaceae</taxon>
        <taxon>Nannocystis</taxon>
    </lineage>
</organism>
<evidence type="ECO:0000313" key="1">
    <source>
        <dbReference type="EMBL" id="MCY1013981.1"/>
    </source>
</evidence>
<evidence type="ECO:0000313" key="2">
    <source>
        <dbReference type="Proteomes" id="UP001150924"/>
    </source>
</evidence>
<dbReference type="Gene3D" id="1.25.40.10">
    <property type="entry name" value="Tetratricopeptide repeat domain"/>
    <property type="match status" value="2"/>
</dbReference>
<dbReference type="RefSeq" id="WP_267778177.1">
    <property type="nucleotide sequence ID" value="NZ_JAPNKE010000002.1"/>
</dbReference>